<dbReference type="RefSeq" id="WP_370646705.1">
    <property type="nucleotide sequence ID" value="NZ_CP073347.1"/>
</dbReference>
<reference evidence="2" key="1">
    <citation type="submission" date="2021-04" db="EMBL/GenBank/DDBJ databases">
        <title>Oceanospirillales bacteria with DddD are important DMSP degraders in coastal seawater.</title>
        <authorList>
            <person name="Liu J."/>
        </authorList>
    </citation>
    <scope>NUCLEOTIDE SEQUENCE</scope>
    <source>
        <strain evidence="2">D13-1</strain>
    </source>
</reference>
<dbReference type="EMBL" id="CP073347">
    <property type="protein sequence ID" value="UTW14501.1"/>
    <property type="molecule type" value="Genomic_DNA"/>
</dbReference>
<dbReference type="InterPro" id="IPR045010">
    <property type="entry name" value="MDR_fam"/>
</dbReference>
<evidence type="ECO:0000313" key="3">
    <source>
        <dbReference type="Proteomes" id="UP001058461"/>
    </source>
</evidence>
<name>A0ABY5HRH5_9GAMM</name>
<gene>
    <name evidence="2" type="ORF">KDW95_23305</name>
</gene>
<dbReference type="InterPro" id="IPR036291">
    <property type="entry name" value="NAD(P)-bd_dom_sf"/>
</dbReference>
<organism evidence="2 3">
    <name type="scientific">Marinobacterium rhizophilum</name>
    <dbReference type="NCBI Taxonomy" id="420402"/>
    <lineage>
        <taxon>Bacteria</taxon>
        <taxon>Pseudomonadati</taxon>
        <taxon>Pseudomonadota</taxon>
        <taxon>Gammaproteobacteria</taxon>
        <taxon>Oceanospirillales</taxon>
        <taxon>Oceanospirillaceae</taxon>
        <taxon>Marinobacterium</taxon>
    </lineage>
</organism>
<accession>A0ABY5HRH5</accession>
<evidence type="ECO:0000259" key="1">
    <source>
        <dbReference type="Pfam" id="PF00107"/>
    </source>
</evidence>
<dbReference type="Gene3D" id="3.40.50.720">
    <property type="entry name" value="NAD(P)-binding Rossmann-like Domain"/>
    <property type="match status" value="1"/>
</dbReference>
<protein>
    <submittedName>
        <fullName evidence="2">Zinc-binding dehydrogenase</fullName>
    </submittedName>
</protein>
<dbReference type="PANTHER" id="PTHR43205:SF7">
    <property type="entry name" value="PROSTAGLANDIN REDUCTASE 1"/>
    <property type="match status" value="1"/>
</dbReference>
<dbReference type="Proteomes" id="UP001058461">
    <property type="component" value="Chromosome"/>
</dbReference>
<keyword evidence="3" id="KW-1185">Reference proteome</keyword>
<proteinExistence type="predicted"/>
<evidence type="ECO:0000313" key="2">
    <source>
        <dbReference type="EMBL" id="UTW14501.1"/>
    </source>
</evidence>
<dbReference type="InterPro" id="IPR013149">
    <property type="entry name" value="ADH-like_C"/>
</dbReference>
<dbReference type="PANTHER" id="PTHR43205">
    <property type="entry name" value="PROSTAGLANDIN REDUCTASE"/>
    <property type="match status" value="1"/>
</dbReference>
<sequence>MGFDACIDRRAADFATQLANACPAGIDDYYENVGGAVFDAVLPLLNTAARVPVCGLIANDNDTELPQGPDRLGLLARTLLVKRIRMQGFIIFDDYTHRYGEFYTRMNQWLQDGRIRFREDVIDGLENAPQGLIGLLQGDNFGKRIIKI</sequence>
<dbReference type="Pfam" id="PF00107">
    <property type="entry name" value="ADH_zinc_N"/>
    <property type="match status" value="1"/>
</dbReference>
<feature type="domain" description="Alcohol dehydrogenase-like C-terminal" evidence="1">
    <location>
        <begin position="1"/>
        <end position="99"/>
    </location>
</feature>
<dbReference type="SUPFAM" id="SSF51735">
    <property type="entry name" value="NAD(P)-binding Rossmann-fold domains"/>
    <property type="match status" value="1"/>
</dbReference>